<evidence type="ECO:0000313" key="3">
    <source>
        <dbReference type="Proteomes" id="UP001152795"/>
    </source>
</evidence>
<evidence type="ECO:0000313" key="2">
    <source>
        <dbReference type="EMBL" id="CAB4030427.1"/>
    </source>
</evidence>
<feature type="non-terminal residue" evidence="2">
    <location>
        <position position="1"/>
    </location>
</feature>
<organism evidence="2 3">
    <name type="scientific">Paramuricea clavata</name>
    <name type="common">Red gorgonian</name>
    <name type="synonym">Violescent sea-whip</name>
    <dbReference type="NCBI Taxonomy" id="317549"/>
    <lineage>
        <taxon>Eukaryota</taxon>
        <taxon>Metazoa</taxon>
        <taxon>Cnidaria</taxon>
        <taxon>Anthozoa</taxon>
        <taxon>Octocorallia</taxon>
        <taxon>Malacalcyonacea</taxon>
        <taxon>Plexauridae</taxon>
        <taxon>Paramuricea</taxon>
    </lineage>
</organism>
<dbReference type="PANTHER" id="PTHR47331">
    <property type="entry name" value="PHD-TYPE DOMAIN-CONTAINING PROTEIN"/>
    <property type="match status" value="1"/>
</dbReference>
<gene>
    <name evidence="2" type="ORF">PACLA_8A047840</name>
</gene>
<protein>
    <submittedName>
        <fullName evidence="2">Uncharacterized protein</fullName>
    </submittedName>
</protein>
<sequence length="375" mass="43888">YKDVNEAYINYGDGSTNSHLSKGSKSEFQGRKRKANEIWRPTSEIMKEMIYMDDLNSSETLKLISGKLPTYSGVRWCRYAFDIKKNKYRPVVFEDIVKFVKEEAELVTDPVFSPDAMKADRKRELEKEMGKKLKIRGVNNFDTLASQNSSVKNNKPVADCVKCLKSHHLNDCEDFRRLTLKERQQFVKKSGLCFGCLRAGHLARNFRNRLTCKDCKKPHPTSLHFPFKDKEEEIPKEQDQGTKTEGRRTQSSWMGEFPQVKETINPSTVTQMFEQDFSERNSDIQAYSMDDKRFLAKVKEGIVHCEDLHYEIPLPFKQPNPKLPNNRCVALRRLNQLKRRFERDKKYRDDYITFMNGLLKNGYAEKVSEKKFSIE</sequence>
<feature type="non-terminal residue" evidence="2">
    <location>
        <position position="375"/>
    </location>
</feature>
<dbReference type="PANTHER" id="PTHR47331:SF1">
    <property type="entry name" value="GAG-LIKE PROTEIN"/>
    <property type="match status" value="1"/>
</dbReference>
<feature type="compositionally biased region" description="Basic and acidic residues" evidence="1">
    <location>
        <begin position="226"/>
        <end position="248"/>
    </location>
</feature>
<keyword evidence="3" id="KW-1185">Reference proteome</keyword>
<evidence type="ECO:0000256" key="1">
    <source>
        <dbReference type="SAM" id="MobiDB-lite"/>
    </source>
</evidence>
<comment type="caution">
    <text evidence="2">The sequence shown here is derived from an EMBL/GenBank/DDBJ whole genome shotgun (WGS) entry which is preliminary data.</text>
</comment>
<reference evidence="2" key="1">
    <citation type="submission" date="2020-04" db="EMBL/GenBank/DDBJ databases">
        <authorList>
            <person name="Alioto T."/>
            <person name="Alioto T."/>
            <person name="Gomez Garrido J."/>
        </authorList>
    </citation>
    <scope>NUCLEOTIDE SEQUENCE</scope>
    <source>
        <strain evidence="2">A484AB</strain>
    </source>
</reference>
<proteinExistence type="predicted"/>
<name>A0A6S7JHA9_PARCT</name>
<feature type="region of interest" description="Disordered" evidence="1">
    <location>
        <begin position="223"/>
        <end position="251"/>
    </location>
</feature>
<dbReference type="OrthoDB" id="5986954at2759"/>
<dbReference type="AlphaFoldDB" id="A0A6S7JHA9"/>
<dbReference type="Proteomes" id="UP001152795">
    <property type="component" value="Unassembled WGS sequence"/>
</dbReference>
<dbReference type="EMBL" id="CACRXK020016868">
    <property type="protein sequence ID" value="CAB4030427.1"/>
    <property type="molecule type" value="Genomic_DNA"/>
</dbReference>
<accession>A0A6S7JHA9</accession>